<dbReference type="InterPro" id="IPR042203">
    <property type="entry name" value="Leu/Phe-tRNA_Trfase_C"/>
</dbReference>
<dbReference type="GO" id="GO:0005737">
    <property type="term" value="C:cytoplasm"/>
    <property type="evidence" value="ECO:0007669"/>
    <property type="project" value="TreeGrafter"/>
</dbReference>
<dbReference type="Gene3D" id="3.30.70.3550">
    <property type="entry name" value="Leucyl/phenylalanyl-tRNA-protein transferase, N-terminal domain"/>
    <property type="match status" value="1"/>
</dbReference>
<dbReference type="SUPFAM" id="SSF55729">
    <property type="entry name" value="Acyl-CoA N-acyltransferases (Nat)"/>
    <property type="match status" value="1"/>
</dbReference>
<dbReference type="PANTHER" id="PTHR30098">
    <property type="entry name" value="LEUCYL/PHENYLALANYL-TRNA--PROTEIN TRANSFERASE"/>
    <property type="match status" value="1"/>
</dbReference>
<dbReference type="RefSeq" id="WP_208297930.1">
    <property type="nucleotide sequence ID" value="NZ_SOCP01000018.1"/>
</dbReference>
<dbReference type="InterPro" id="IPR004616">
    <property type="entry name" value="Leu/Phe-tRNA_Trfase"/>
</dbReference>
<keyword evidence="2 4" id="KW-0808">Transferase</keyword>
<dbReference type="InterPro" id="IPR042221">
    <property type="entry name" value="Leu/Phe-tRNA_Trfase_N"/>
</dbReference>
<keyword evidence="5" id="KW-1185">Reference proteome</keyword>
<dbReference type="EMBL" id="SOCP01000018">
    <property type="protein sequence ID" value="TDV42274.1"/>
    <property type="molecule type" value="Genomic_DNA"/>
</dbReference>
<evidence type="ECO:0000256" key="2">
    <source>
        <dbReference type="ARBA" id="ARBA00022679"/>
    </source>
</evidence>
<comment type="caution">
    <text evidence="4">The sequence shown here is derived from an EMBL/GenBank/DDBJ whole genome shotgun (WGS) entry which is preliminary data.</text>
</comment>
<organism evidence="4 5">
    <name type="scientific">Actinophytocola oryzae</name>
    <dbReference type="NCBI Taxonomy" id="502181"/>
    <lineage>
        <taxon>Bacteria</taxon>
        <taxon>Bacillati</taxon>
        <taxon>Actinomycetota</taxon>
        <taxon>Actinomycetes</taxon>
        <taxon>Pseudonocardiales</taxon>
        <taxon>Pseudonocardiaceae</taxon>
    </lineage>
</organism>
<evidence type="ECO:0000313" key="4">
    <source>
        <dbReference type="EMBL" id="TDV42274.1"/>
    </source>
</evidence>
<keyword evidence="3" id="KW-0012">Acyltransferase</keyword>
<gene>
    <name evidence="4" type="ORF">CLV71_118144</name>
</gene>
<accession>A0A4R7V129</accession>
<dbReference type="GO" id="GO:0030163">
    <property type="term" value="P:protein catabolic process"/>
    <property type="evidence" value="ECO:0007669"/>
    <property type="project" value="InterPro"/>
</dbReference>
<dbReference type="InterPro" id="IPR016181">
    <property type="entry name" value="Acyl_CoA_acyltransferase"/>
</dbReference>
<sequence>MSGDNAMHWDDLDLSEAPVEGPVAFHDNLSPDVLLDAYRHGLYPFPADTEEQKILSELSYEGLVPAEGADPYAVAWCSPDPRPVIFVDQVRIQRSLRQQLRNKVDWTTTLNACFDRVVEHCRTGREPRWLTDRLVTGLLALHEAGHAHSVEVWDGDTLVGGTFGVRIGGVFSADSQFMLRSGAAKVAVACLVRRVADAGGVAVDVQHDGEHAKLIGAVPVSRARYLALLANQAGRGGVPAGGRLSARRLAEPVVGEGLAA</sequence>
<evidence type="ECO:0000313" key="5">
    <source>
        <dbReference type="Proteomes" id="UP000294927"/>
    </source>
</evidence>
<dbReference type="PANTHER" id="PTHR30098:SF2">
    <property type="entry name" value="LEUCYL_PHENYLALANYL-TRNA--PROTEIN TRANSFERASE"/>
    <property type="match status" value="1"/>
</dbReference>
<keyword evidence="1" id="KW-0963">Cytoplasm</keyword>
<name>A0A4R7V129_9PSEU</name>
<evidence type="ECO:0000256" key="1">
    <source>
        <dbReference type="ARBA" id="ARBA00022490"/>
    </source>
</evidence>
<proteinExistence type="predicted"/>
<evidence type="ECO:0000256" key="3">
    <source>
        <dbReference type="ARBA" id="ARBA00023315"/>
    </source>
</evidence>
<dbReference type="Pfam" id="PF03588">
    <property type="entry name" value="Leu_Phe_trans"/>
    <property type="match status" value="1"/>
</dbReference>
<dbReference type="Proteomes" id="UP000294927">
    <property type="component" value="Unassembled WGS sequence"/>
</dbReference>
<reference evidence="4 5" key="1">
    <citation type="submission" date="2019-03" db="EMBL/GenBank/DDBJ databases">
        <title>Genomic Encyclopedia of Archaeal and Bacterial Type Strains, Phase II (KMG-II): from individual species to whole genera.</title>
        <authorList>
            <person name="Goeker M."/>
        </authorList>
    </citation>
    <scope>NUCLEOTIDE SEQUENCE [LARGE SCALE GENOMIC DNA]</scope>
    <source>
        <strain evidence="4 5">DSM 45499</strain>
    </source>
</reference>
<dbReference type="Gene3D" id="3.40.630.70">
    <property type="entry name" value="Leucyl/phenylalanyl-tRNA-protein transferase, C-terminal domain"/>
    <property type="match status" value="1"/>
</dbReference>
<dbReference type="AlphaFoldDB" id="A0A4R7V129"/>
<dbReference type="GO" id="GO:0008914">
    <property type="term" value="F:leucyl-tRNA--protein transferase activity"/>
    <property type="evidence" value="ECO:0007669"/>
    <property type="project" value="InterPro"/>
</dbReference>
<protein>
    <submittedName>
        <fullName evidence="4">Leucyl/phenylalanyl-tRNA--protein transferase</fullName>
    </submittedName>
</protein>